<accession>X1H0F1</accession>
<feature type="non-terminal residue" evidence="1">
    <location>
        <position position="1"/>
    </location>
</feature>
<name>X1H0F1_9ZZZZ</name>
<dbReference type="EMBL" id="BARU01024550">
    <property type="protein sequence ID" value="GAH50565.1"/>
    <property type="molecule type" value="Genomic_DNA"/>
</dbReference>
<feature type="non-terminal residue" evidence="1">
    <location>
        <position position="275"/>
    </location>
</feature>
<evidence type="ECO:0000313" key="1">
    <source>
        <dbReference type="EMBL" id="GAH50565.1"/>
    </source>
</evidence>
<sequence length="275" mass="33190">KLKIFNITSIKKILTDKKIVDQLYKTKEAKIKKYYEKWKLYKINFQEIENIIDKFLNCNPSIIQPLLINTILFQEKDYLQLILIDSENAKKQIEKLKKYFPRVLINSTKALESNGNYIYVEISTPNMNKEEKEHFFSILYNNFKENLLYGKSYLWKGWIPALSRKNFYDFNNKQFFYTKDLYTQFFLYITNIFGEEIKSVVNKVNKPLSLFWSNETNFKKLIKAMSYYDEKENIDLSLPNLTNLLDFHNNLKSNLLNPNQFKIIKNDYFYKNYVK</sequence>
<gene>
    <name evidence="1" type="ORF">S03H2_39673</name>
</gene>
<dbReference type="AlphaFoldDB" id="X1H0F1"/>
<comment type="caution">
    <text evidence="1">The sequence shown here is derived from an EMBL/GenBank/DDBJ whole genome shotgun (WGS) entry which is preliminary data.</text>
</comment>
<protein>
    <submittedName>
        <fullName evidence="1">Uncharacterized protein</fullName>
    </submittedName>
</protein>
<reference evidence="1" key="1">
    <citation type="journal article" date="2014" name="Front. Microbiol.">
        <title>High frequency of phylogenetically diverse reductive dehalogenase-homologous genes in deep subseafloor sedimentary metagenomes.</title>
        <authorList>
            <person name="Kawai M."/>
            <person name="Futagami T."/>
            <person name="Toyoda A."/>
            <person name="Takaki Y."/>
            <person name="Nishi S."/>
            <person name="Hori S."/>
            <person name="Arai W."/>
            <person name="Tsubouchi T."/>
            <person name="Morono Y."/>
            <person name="Uchiyama I."/>
            <person name="Ito T."/>
            <person name="Fujiyama A."/>
            <person name="Inagaki F."/>
            <person name="Takami H."/>
        </authorList>
    </citation>
    <scope>NUCLEOTIDE SEQUENCE</scope>
    <source>
        <strain evidence="1">Expedition CK06-06</strain>
    </source>
</reference>
<proteinExistence type="predicted"/>
<organism evidence="1">
    <name type="scientific">marine sediment metagenome</name>
    <dbReference type="NCBI Taxonomy" id="412755"/>
    <lineage>
        <taxon>unclassified sequences</taxon>
        <taxon>metagenomes</taxon>
        <taxon>ecological metagenomes</taxon>
    </lineage>
</organism>